<dbReference type="Pfam" id="PF22679">
    <property type="entry name" value="T1R_D3-like"/>
    <property type="match status" value="1"/>
</dbReference>
<gene>
    <name evidence="3" type="ordered locus">Nther_0797</name>
</gene>
<dbReference type="SUPFAM" id="SSF52540">
    <property type="entry name" value="P-loop containing nucleoside triphosphate hydrolases"/>
    <property type="match status" value="1"/>
</dbReference>
<dbReference type="GO" id="GO:0009307">
    <property type="term" value="P:DNA restriction-modification system"/>
    <property type="evidence" value="ECO:0007669"/>
    <property type="project" value="UniProtKB-KW"/>
</dbReference>
<dbReference type="HOGENOM" id="CLU_010804_0_0_9"/>
<sequence>MSVDHSEISLEKTIESYLINHGGYIKGDPSEFAREKALFPKTFIAFIKDTQPDKWEKLERMHGDQVEEKVIYRLTRELSQRGMLDVLRKGITDFGVKLTTAYFPPASGLNPEIQELYDKNRLTATRQVRYSTKNENSLDLVLSINGLPVATAELKNPSTGQTFQDAKKQYKEDRDPKEPIFQFKKRTLVHFALDTDEVYMTTKLAKGNTVFLPFNKGKDGGKGNPENPNGYRTAYLWEEIWEKDTWMKIVSRFMNLEVKKEEKDGKQITKENIIFPRYHQLEAVFNITNDAQKRGPGKNYLVQHSAGSGKSLTIGWLAHRLSNLHDDNNAPVFNSVIVITDRVVLDKQLQETIYQIDHQQGVVERIDRHSSQLKDALEKGKKIIITTLQKFPVILDEIKGLPERNYAVIVDEAHSSQTGKSARAVREVLSAETLEEAEQRQQDIEDEFDPEEEIIKSMKKQGKQENLSFFAFTATPKAKTLETFGHKDKEGKPVPFHLYPMRQAIEEGFILDVLKNYTTYKTYFKLAKRIEDDPNLDKKKAAKEVARFVSLHPHNLAQKTEVMIEHFRNVTMHKINGKAKAMLVTSSRFHALRYKFEFDRYLKENGYDDIKTLVAFSGTVQDPELDKEYTESEINQIRESELPQKFDTDGYRLLLVADKYQTGFDQPLLHTMYVDKKLTDVKAVQTLSRLNRPYPGKDDTFVLDFVNEADDIKKAFQPFYEQTTVEETTDPNLLYDLKYKLDDFQVYWQTEIDNFCKVFFKPPEKQNKDKDAAMLNSYVDPAVDRFKNKPKEEQEEFHKTLTSFIRTYAFLLQIIPFQDQELHKLDAYGRFLLTKLPSQRNHEDTVELNNEIDLEYYRLEKTGDHSVVLEEQGEYGVRGTTHAGTGQNKDKEDEKAPLSEIIEIINERFGTDFTENDWLFFEQIKNDMLEDEELEKHARNNRKDNFYYAFKDHFDKKTIKRRTQNMELFAMLMDNEEFKEKVMDFYMNEVFKEFKNKASS</sequence>
<dbReference type="Proteomes" id="UP000001683">
    <property type="component" value="Chromosome"/>
</dbReference>
<evidence type="ECO:0000313" key="4">
    <source>
        <dbReference type="Proteomes" id="UP000001683"/>
    </source>
</evidence>
<dbReference type="KEGG" id="nth:Nther_0797"/>
<accession>B2A7T2</accession>
<dbReference type="InterPro" id="IPR055180">
    <property type="entry name" value="HsdR_RecA-like_helicase_dom_2"/>
</dbReference>
<dbReference type="GO" id="GO:0003677">
    <property type="term" value="F:DNA binding"/>
    <property type="evidence" value="ECO:0007669"/>
    <property type="project" value="UniProtKB-KW"/>
</dbReference>
<dbReference type="EMBL" id="CP001034">
    <property type="protein sequence ID" value="ACB84384.1"/>
    <property type="molecule type" value="Genomic_DNA"/>
</dbReference>
<dbReference type="SMART" id="SM00487">
    <property type="entry name" value="DEXDc"/>
    <property type="match status" value="1"/>
</dbReference>
<dbReference type="Pfam" id="PF04313">
    <property type="entry name" value="HSDR_N"/>
    <property type="match status" value="1"/>
</dbReference>
<dbReference type="InParanoid" id="B2A7T2"/>
<dbReference type="Pfam" id="PF18766">
    <property type="entry name" value="SWI2_SNF2"/>
    <property type="match status" value="1"/>
</dbReference>
<dbReference type="Gene3D" id="3.40.50.300">
    <property type="entry name" value="P-loop containing nucleotide triphosphate hydrolases"/>
    <property type="match status" value="2"/>
</dbReference>
<dbReference type="RefSeq" id="WP_012447264.1">
    <property type="nucleotide sequence ID" value="NC_010718.1"/>
</dbReference>
<feature type="region of interest" description="Disordered" evidence="1">
    <location>
        <begin position="873"/>
        <end position="895"/>
    </location>
</feature>
<reference evidence="3 4" key="1">
    <citation type="submission" date="2008-04" db="EMBL/GenBank/DDBJ databases">
        <title>Complete sequence of chromosome of Natranaerobius thermophilus JW/NM-WN-LF.</title>
        <authorList>
            <consortium name="US DOE Joint Genome Institute"/>
            <person name="Copeland A."/>
            <person name="Lucas S."/>
            <person name="Lapidus A."/>
            <person name="Glavina del Rio T."/>
            <person name="Dalin E."/>
            <person name="Tice H."/>
            <person name="Bruce D."/>
            <person name="Goodwin L."/>
            <person name="Pitluck S."/>
            <person name="Chertkov O."/>
            <person name="Brettin T."/>
            <person name="Detter J.C."/>
            <person name="Han C."/>
            <person name="Kuske C.R."/>
            <person name="Schmutz J."/>
            <person name="Larimer F."/>
            <person name="Land M."/>
            <person name="Hauser L."/>
            <person name="Kyrpides N."/>
            <person name="Lykidis A."/>
            <person name="Mesbah N.M."/>
            <person name="Wiegel J."/>
        </authorList>
    </citation>
    <scope>NUCLEOTIDE SEQUENCE [LARGE SCALE GENOMIC DNA]</scope>
    <source>
        <strain evidence="4">ATCC BAA-1301 / DSM 18059 / JW/NM-WN-LF</strain>
    </source>
</reference>
<name>B2A7T2_NATTJ</name>
<protein>
    <recommendedName>
        <fullName evidence="2">Helicase ATP-binding domain-containing protein</fullName>
    </recommendedName>
</protein>
<dbReference type="PANTHER" id="PTHR42927:SF1">
    <property type="entry name" value="HELICASE SUPERFAMILY 1 AND 2 DOMAIN-CONTAINING PROTEIN"/>
    <property type="match status" value="1"/>
</dbReference>
<evidence type="ECO:0000313" key="3">
    <source>
        <dbReference type="EMBL" id="ACB84384.1"/>
    </source>
</evidence>
<dbReference type="GO" id="GO:0005524">
    <property type="term" value="F:ATP binding"/>
    <property type="evidence" value="ECO:0007669"/>
    <property type="project" value="UniProtKB-KW"/>
</dbReference>
<evidence type="ECO:0000256" key="1">
    <source>
        <dbReference type="SAM" id="MobiDB-lite"/>
    </source>
</evidence>
<dbReference type="REBASE" id="18202">
    <property type="entry name" value="NthORF792P"/>
</dbReference>
<feature type="domain" description="Helicase ATP-binding" evidence="2">
    <location>
        <begin position="291"/>
        <end position="494"/>
    </location>
</feature>
<dbReference type="STRING" id="457570.Nther_0797"/>
<dbReference type="AlphaFoldDB" id="B2A7T2"/>
<dbReference type="eggNOG" id="COG0610">
    <property type="taxonomic scope" value="Bacteria"/>
</dbReference>
<dbReference type="InterPro" id="IPR027417">
    <property type="entry name" value="P-loop_NTPase"/>
</dbReference>
<dbReference type="Gene3D" id="3.90.1570.50">
    <property type="match status" value="1"/>
</dbReference>
<dbReference type="PANTHER" id="PTHR42927">
    <property type="entry name" value="HELICASE SUPERFAMILY 1 AND 2 DOMAIN-CONTAINING PROTEIN"/>
    <property type="match status" value="1"/>
</dbReference>
<dbReference type="OrthoDB" id="9758243at2"/>
<proteinExistence type="predicted"/>
<keyword evidence="4" id="KW-1185">Reference proteome</keyword>
<dbReference type="PROSITE" id="PS51192">
    <property type="entry name" value="HELICASE_ATP_BIND_1"/>
    <property type="match status" value="1"/>
</dbReference>
<organism evidence="3 4">
    <name type="scientific">Natranaerobius thermophilus (strain ATCC BAA-1301 / DSM 18059 / JW/NM-WN-LF)</name>
    <dbReference type="NCBI Taxonomy" id="457570"/>
    <lineage>
        <taxon>Bacteria</taxon>
        <taxon>Bacillati</taxon>
        <taxon>Bacillota</taxon>
        <taxon>Clostridia</taxon>
        <taxon>Natranaerobiales</taxon>
        <taxon>Natranaerobiaceae</taxon>
        <taxon>Natranaerobius</taxon>
    </lineage>
</organism>
<reference evidence="3 4" key="2">
    <citation type="journal article" date="2011" name="J. Bacteriol.">
        <title>Complete genome sequence of the anaerobic, halophilic alkalithermophile Natranaerobius thermophilus JW/NM-WN-LF.</title>
        <authorList>
            <person name="Zhao B."/>
            <person name="Mesbah N.M."/>
            <person name="Dalin E."/>
            <person name="Goodwin L."/>
            <person name="Nolan M."/>
            <person name="Pitluck S."/>
            <person name="Chertkov O."/>
            <person name="Brettin T.S."/>
            <person name="Han J."/>
            <person name="Larimer F.W."/>
            <person name="Land M.L."/>
            <person name="Hauser L."/>
            <person name="Kyrpides N."/>
            <person name="Wiegel J."/>
        </authorList>
    </citation>
    <scope>NUCLEOTIDE SEQUENCE [LARGE SCALE GENOMIC DNA]</scope>
    <source>
        <strain evidence="4">ATCC BAA-1301 / DSM 18059 / JW/NM-WN-LF</strain>
    </source>
</reference>
<dbReference type="GO" id="GO:0009035">
    <property type="term" value="F:type I site-specific deoxyribonuclease activity"/>
    <property type="evidence" value="ECO:0007669"/>
    <property type="project" value="UniProtKB-EC"/>
</dbReference>
<dbReference type="InterPro" id="IPR040980">
    <property type="entry name" value="SWI2_SNF2"/>
</dbReference>
<dbReference type="InterPro" id="IPR007409">
    <property type="entry name" value="Restrct_endonuc_type1_HsdR_N"/>
</dbReference>
<evidence type="ECO:0000259" key="2">
    <source>
        <dbReference type="PROSITE" id="PS51192"/>
    </source>
</evidence>
<dbReference type="InterPro" id="IPR014001">
    <property type="entry name" value="Helicase_ATP-bd"/>
</dbReference>